<name>A0A1T5GTI0_9SPHI</name>
<organism evidence="2 3">
    <name type="scientific">Sphingobacterium nematocida</name>
    <dbReference type="NCBI Taxonomy" id="1513896"/>
    <lineage>
        <taxon>Bacteria</taxon>
        <taxon>Pseudomonadati</taxon>
        <taxon>Bacteroidota</taxon>
        <taxon>Sphingobacteriia</taxon>
        <taxon>Sphingobacteriales</taxon>
        <taxon>Sphingobacteriaceae</taxon>
        <taxon>Sphingobacterium</taxon>
    </lineage>
</organism>
<accession>A0A1T5GTI0</accession>
<keyword evidence="1" id="KW-0812">Transmembrane</keyword>
<keyword evidence="1" id="KW-1133">Transmembrane helix</keyword>
<keyword evidence="3" id="KW-1185">Reference proteome</keyword>
<evidence type="ECO:0008006" key="4">
    <source>
        <dbReference type="Google" id="ProtNLM"/>
    </source>
</evidence>
<dbReference type="RefSeq" id="WP_079645955.1">
    <property type="nucleotide sequence ID" value="NZ_FUZF01000034.1"/>
</dbReference>
<proteinExistence type="predicted"/>
<dbReference type="STRING" id="1513896.SAMN05660841_04343"/>
<sequence length="139" mass="15488">MEAKSKIYIFMDEEVSPLAVVTAPIHIDIDTRKLVDGQHSLKLVSKDPSGKEGIRIIPFEVRNGPAIAVEGIQENAVVDGVVPIMINAYGKGDQKSFLISGSETPQTIPFWVWILLICFIAWSLYYLVRYMNLPVVEAL</sequence>
<dbReference type="Proteomes" id="UP000190150">
    <property type="component" value="Unassembled WGS sequence"/>
</dbReference>
<dbReference type="AlphaFoldDB" id="A0A1T5GTI0"/>
<dbReference type="EMBL" id="FUZF01000034">
    <property type="protein sequence ID" value="SKC11669.1"/>
    <property type="molecule type" value="Genomic_DNA"/>
</dbReference>
<gene>
    <name evidence="2" type="ORF">SAMN05660841_04343</name>
</gene>
<evidence type="ECO:0000313" key="3">
    <source>
        <dbReference type="Proteomes" id="UP000190150"/>
    </source>
</evidence>
<evidence type="ECO:0000313" key="2">
    <source>
        <dbReference type="EMBL" id="SKC11669.1"/>
    </source>
</evidence>
<reference evidence="3" key="1">
    <citation type="submission" date="2017-02" db="EMBL/GenBank/DDBJ databases">
        <authorList>
            <person name="Varghese N."/>
            <person name="Submissions S."/>
        </authorList>
    </citation>
    <scope>NUCLEOTIDE SEQUENCE [LARGE SCALE GENOMIC DNA]</scope>
    <source>
        <strain evidence="3">DSM 24091</strain>
    </source>
</reference>
<protein>
    <recommendedName>
        <fullName evidence="4">Cytochrome C</fullName>
    </recommendedName>
</protein>
<keyword evidence="1" id="KW-0472">Membrane</keyword>
<dbReference type="OrthoDB" id="893153at2"/>
<feature type="transmembrane region" description="Helical" evidence="1">
    <location>
        <begin position="110"/>
        <end position="128"/>
    </location>
</feature>
<evidence type="ECO:0000256" key="1">
    <source>
        <dbReference type="SAM" id="Phobius"/>
    </source>
</evidence>